<protein>
    <submittedName>
        <fullName evidence="1">Uncharacterized protein</fullName>
    </submittedName>
</protein>
<reference evidence="1 3" key="1">
    <citation type="submission" date="2024-01" db="EMBL/GenBank/DDBJ databases">
        <title>Genome insights into Plantactinospora sonchi sp. nov.</title>
        <authorList>
            <person name="Wang L."/>
        </authorList>
    </citation>
    <scope>NUCLEOTIDE SEQUENCE [LARGE SCALE GENOMIC DNA]</scope>
    <source>
        <strain evidence="1 3">NEAU-QY2</strain>
    </source>
</reference>
<organism evidence="1 3">
    <name type="scientific">Plantactinospora sonchi</name>
    <dbReference type="NCBI Taxonomy" id="1544735"/>
    <lineage>
        <taxon>Bacteria</taxon>
        <taxon>Bacillati</taxon>
        <taxon>Actinomycetota</taxon>
        <taxon>Actinomycetes</taxon>
        <taxon>Micromonosporales</taxon>
        <taxon>Micromonosporaceae</taxon>
        <taxon>Plantactinospora</taxon>
    </lineage>
</organism>
<name>A0ABU7S1J1_9ACTN</name>
<comment type="caution">
    <text evidence="1">The sequence shown here is derived from an EMBL/GenBank/DDBJ whole genome shotgun (WGS) entry which is preliminary data.</text>
</comment>
<gene>
    <name evidence="1" type="ORF">V1633_29430</name>
    <name evidence="2" type="ORF">V1633_35450</name>
</gene>
<dbReference type="EMBL" id="JAZGQK010000030">
    <property type="protein sequence ID" value="MEE6262616.1"/>
    <property type="molecule type" value="Genomic_DNA"/>
</dbReference>
<dbReference type="RefSeq" id="WP_331217554.1">
    <property type="nucleotide sequence ID" value="NZ_JAZGQK010000030.1"/>
</dbReference>
<accession>A0ABU7S1J1</accession>
<evidence type="ECO:0000313" key="2">
    <source>
        <dbReference type="EMBL" id="MEE6263763.1"/>
    </source>
</evidence>
<sequence>MRLIGYWRGPGEEYWPDPALFVDDEADSASQRRVSDYLRGGTCFVAAAGYSLCRLCGIRNGSEELTDGQHFVWPEGLAHYIDVHNVRLPDERSPSLWIRRRHPST</sequence>
<evidence type="ECO:0000313" key="1">
    <source>
        <dbReference type="EMBL" id="MEE6262616.1"/>
    </source>
</evidence>
<keyword evidence="3" id="KW-1185">Reference proteome</keyword>
<dbReference type="EMBL" id="JAZGQK010000043">
    <property type="protein sequence ID" value="MEE6263763.1"/>
    <property type="molecule type" value="Genomic_DNA"/>
</dbReference>
<evidence type="ECO:0000313" key="3">
    <source>
        <dbReference type="Proteomes" id="UP001332243"/>
    </source>
</evidence>
<dbReference type="Proteomes" id="UP001332243">
    <property type="component" value="Unassembled WGS sequence"/>
</dbReference>
<proteinExistence type="predicted"/>